<dbReference type="FunFam" id="1.10.10.10:FF:000529">
    <property type="entry name" value="MurR/RpiR family transcriptional regulator"/>
    <property type="match status" value="1"/>
</dbReference>
<dbReference type="InterPro" id="IPR001347">
    <property type="entry name" value="SIS_dom"/>
</dbReference>
<dbReference type="SUPFAM" id="SSF53697">
    <property type="entry name" value="SIS domain"/>
    <property type="match status" value="1"/>
</dbReference>
<evidence type="ECO:0000256" key="1">
    <source>
        <dbReference type="ARBA" id="ARBA00023015"/>
    </source>
</evidence>
<keyword evidence="1" id="KW-0805">Transcription regulation</keyword>
<evidence type="ECO:0000313" key="7">
    <source>
        <dbReference type="Proteomes" id="UP000014535"/>
    </source>
</evidence>
<protein>
    <submittedName>
        <fullName evidence="6">Transcriptional regulator, RpiR family</fullName>
    </submittedName>
</protein>
<dbReference type="FunFam" id="3.40.50.10490:FF:000042">
    <property type="entry name" value="MurR/RpiR family transcriptional regulator"/>
    <property type="match status" value="1"/>
</dbReference>
<dbReference type="Pfam" id="PF01380">
    <property type="entry name" value="SIS"/>
    <property type="match status" value="1"/>
</dbReference>
<feature type="domain" description="HTH rpiR-type" evidence="4">
    <location>
        <begin position="34"/>
        <end position="110"/>
    </location>
</feature>
<dbReference type="InterPro" id="IPR046348">
    <property type="entry name" value="SIS_dom_sf"/>
</dbReference>
<evidence type="ECO:0000256" key="2">
    <source>
        <dbReference type="ARBA" id="ARBA00023125"/>
    </source>
</evidence>
<dbReference type="InterPro" id="IPR009057">
    <property type="entry name" value="Homeodomain-like_sf"/>
</dbReference>
<dbReference type="SUPFAM" id="SSF46689">
    <property type="entry name" value="Homeodomain-like"/>
    <property type="match status" value="1"/>
</dbReference>
<dbReference type="AlphaFoldDB" id="A0A656IBP1"/>
<dbReference type="GO" id="GO:1901135">
    <property type="term" value="P:carbohydrate derivative metabolic process"/>
    <property type="evidence" value="ECO:0007669"/>
    <property type="project" value="InterPro"/>
</dbReference>
<comment type="caution">
    <text evidence="6">The sequence shown here is derived from an EMBL/GenBank/DDBJ whole genome shotgun (WGS) entry which is preliminary data.</text>
</comment>
<reference evidence="6 7" key="1">
    <citation type="submission" date="2013-04" db="EMBL/GenBank/DDBJ databases">
        <authorList>
            <person name="McClelland M."/>
            <person name="Porwollik S."/>
            <person name="Desai P."/>
            <person name="Cheng P."/>
            <person name="Wollam A."/>
            <person name="Pepin K."/>
            <person name="Palsikar V.B."/>
            <person name="Fulton L."/>
            <person name="Fulton R."/>
            <person name="Delehaunty K."/>
            <person name="Fronick C."/>
            <person name="Godfrey J."/>
            <person name="Waligorski J."/>
            <person name="Appelbaum E."/>
            <person name="Tomlinson C."/>
            <person name="Warren W."/>
            <person name="Sodergren E."/>
            <person name="Weinstock G."/>
            <person name="Wilson R.K."/>
        </authorList>
    </citation>
    <scope>NUCLEOTIDE SEQUENCE [LARGE SCALE GENOMIC DNA]</scope>
    <source>
        <strain evidence="6 7">2009K0958</strain>
    </source>
</reference>
<keyword evidence="2" id="KW-0238">DNA-binding</keyword>
<dbReference type="PANTHER" id="PTHR30514:SF9">
    <property type="entry name" value="TRANSCRIPTIONAL REGULATOR"/>
    <property type="match status" value="1"/>
</dbReference>
<dbReference type="InterPro" id="IPR047640">
    <property type="entry name" value="RpiR-like"/>
</dbReference>
<evidence type="ECO:0000259" key="5">
    <source>
        <dbReference type="PROSITE" id="PS51464"/>
    </source>
</evidence>
<accession>A0A656IBP1</accession>
<dbReference type="GO" id="GO:0097367">
    <property type="term" value="F:carbohydrate derivative binding"/>
    <property type="evidence" value="ECO:0007669"/>
    <property type="project" value="InterPro"/>
</dbReference>
<dbReference type="PROSITE" id="PS51071">
    <property type="entry name" value="HTH_RPIR"/>
    <property type="match status" value="1"/>
</dbReference>
<dbReference type="InterPro" id="IPR000281">
    <property type="entry name" value="HTH_RpiR"/>
</dbReference>
<dbReference type="InterPro" id="IPR036388">
    <property type="entry name" value="WH-like_DNA-bd_sf"/>
</dbReference>
<keyword evidence="3" id="KW-0804">Transcription</keyword>
<dbReference type="Gene3D" id="1.10.10.10">
    <property type="entry name" value="Winged helix-like DNA-binding domain superfamily/Winged helix DNA-binding domain"/>
    <property type="match status" value="1"/>
</dbReference>
<feature type="domain" description="SIS" evidence="5">
    <location>
        <begin position="159"/>
        <end position="299"/>
    </location>
</feature>
<dbReference type="Pfam" id="PF01418">
    <property type="entry name" value="HTH_6"/>
    <property type="match status" value="1"/>
</dbReference>
<dbReference type="Gene3D" id="3.40.50.10490">
    <property type="entry name" value="Glucose-6-phosphate isomerase like protein, domain 1"/>
    <property type="match status" value="1"/>
</dbReference>
<dbReference type="PROSITE" id="PS51464">
    <property type="entry name" value="SIS"/>
    <property type="match status" value="1"/>
</dbReference>
<dbReference type="CDD" id="cd05013">
    <property type="entry name" value="SIS_RpiR"/>
    <property type="match status" value="1"/>
</dbReference>
<dbReference type="PANTHER" id="PTHR30514">
    <property type="entry name" value="GLUCOKINASE"/>
    <property type="match status" value="1"/>
</dbReference>
<organism evidence="6 7">
    <name type="scientific">Salmonella enteritidis (strain 2009K0958)</name>
    <dbReference type="NCBI Taxonomy" id="1192586"/>
    <lineage>
        <taxon>Bacteria</taxon>
        <taxon>Pseudomonadati</taxon>
        <taxon>Pseudomonadota</taxon>
        <taxon>Gammaproteobacteria</taxon>
        <taxon>Enterobacterales</taxon>
        <taxon>Enterobacteriaceae</taxon>
        <taxon>Salmonella</taxon>
    </lineage>
</organism>
<dbReference type="GO" id="GO:0003677">
    <property type="term" value="F:DNA binding"/>
    <property type="evidence" value="ECO:0007669"/>
    <property type="project" value="UniProtKB-KW"/>
</dbReference>
<proteinExistence type="predicted"/>
<evidence type="ECO:0000313" key="6">
    <source>
        <dbReference type="EMBL" id="EPI63113.1"/>
    </source>
</evidence>
<evidence type="ECO:0000256" key="3">
    <source>
        <dbReference type="ARBA" id="ARBA00023163"/>
    </source>
</evidence>
<dbReference type="GO" id="GO:0003700">
    <property type="term" value="F:DNA-binding transcription factor activity"/>
    <property type="evidence" value="ECO:0007669"/>
    <property type="project" value="InterPro"/>
</dbReference>
<name>A0A656IBP1_SALE2</name>
<evidence type="ECO:0000259" key="4">
    <source>
        <dbReference type="PROSITE" id="PS51071"/>
    </source>
</evidence>
<dbReference type="InterPro" id="IPR035472">
    <property type="entry name" value="RpiR-like_SIS"/>
</dbReference>
<dbReference type="Proteomes" id="UP000014535">
    <property type="component" value="Unassembled WGS sequence"/>
</dbReference>
<dbReference type="EMBL" id="ATFT01000160">
    <property type="protein sequence ID" value="EPI63113.1"/>
    <property type="molecule type" value="Genomic_DNA"/>
</dbReference>
<gene>
    <name evidence="6" type="ORF">A673_04819</name>
</gene>
<sequence>MIGSALFDIAGFVPQSALKSRNYMEPQPPRLKPGKILDTLGAMQKSLTRASQRIAQYILAFPRQVTQSSIADLSRDTQAGEATVIRFCRTLGYKGFQDFKMDLAIELATTESDDSSPLLDAEVSESDDAHAIGLKLQNTISNVLSETLNLLDMQQVLGVVDALRHCHSVYIFGVGSSGITALDMKHKLMRIGLRGDAVSNNHFMYMQATLLKAGDVAMGVSHSGTSPETVHSLRLARQAGATTVAITHNLGSPLCEEADFCLINGNRQGMLQGDSIGTKAAQLFVFDLLYTLLVQSSPEQARESKLRTMNALDMTK</sequence>